<evidence type="ECO:0000313" key="3">
    <source>
        <dbReference type="Proteomes" id="UP000053558"/>
    </source>
</evidence>
<organism evidence="2 3">
    <name type="scientific">Coniophora puteana (strain RWD-64-598)</name>
    <name type="common">Brown rot fungus</name>
    <dbReference type="NCBI Taxonomy" id="741705"/>
    <lineage>
        <taxon>Eukaryota</taxon>
        <taxon>Fungi</taxon>
        <taxon>Dikarya</taxon>
        <taxon>Basidiomycota</taxon>
        <taxon>Agaricomycotina</taxon>
        <taxon>Agaricomycetes</taxon>
        <taxon>Agaricomycetidae</taxon>
        <taxon>Boletales</taxon>
        <taxon>Coniophorineae</taxon>
        <taxon>Coniophoraceae</taxon>
        <taxon>Coniophora</taxon>
    </lineage>
</organism>
<gene>
    <name evidence="2" type="ORF">CONPUDRAFT_153576</name>
</gene>
<feature type="compositionally biased region" description="Low complexity" evidence="1">
    <location>
        <begin position="38"/>
        <end position="48"/>
    </location>
</feature>
<dbReference type="OMA" id="RCVIELS"/>
<feature type="region of interest" description="Disordered" evidence="1">
    <location>
        <begin position="453"/>
        <end position="487"/>
    </location>
</feature>
<feature type="compositionally biased region" description="Basic and acidic residues" evidence="1">
    <location>
        <begin position="727"/>
        <end position="743"/>
    </location>
</feature>
<comment type="caution">
    <text evidence="2">The sequence shown here is derived from an EMBL/GenBank/DDBJ whole genome shotgun (WGS) entry which is preliminary data.</text>
</comment>
<dbReference type="RefSeq" id="XP_007768464.1">
    <property type="nucleotide sequence ID" value="XM_007770274.1"/>
</dbReference>
<feature type="compositionally biased region" description="Polar residues" evidence="1">
    <location>
        <begin position="664"/>
        <end position="676"/>
    </location>
</feature>
<feature type="compositionally biased region" description="Polar residues" evidence="1">
    <location>
        <begin position="453"/>
        <end position="470"/>
    </location>
</feature>
<sequence>MVETSGETAVPGSSSVVSTDAVNGVPSQSTATELQEDAAASLRAAALLSRKRRKIVPEKPPAPAARPHIEPSFQLDYGQEDVGSQPQFTSILTHSPPPENKPSPLPKAASPVSDIEDGQIREEGEISDEEPPPPAPPPPVRKSLSPRRNLRRSPSAGLPARHRSHRPSISIKREHTPPSLSELFPPQTQSPVYSSTHANSVFTLETPDYKLDADHVRPGLPMTQEQFDTAKDAVLDLLGWGVSPEYLLYCGLSRQLIFYVFNELNLRLPDAFDDTGLIHYPTAEMASLIPISPSIALRRLSLNLPPPFTSPAEDGYRGMPSTSRAHDDYPISNGDGFVSPASHETSTQDAENLHVIEFQRKQELMARKAAIASRKRKVSDALSRTVSNEDVDMIPPVANETVDDFLKSIEPPVLGDPTVADLIPTGDVPSDLMEVDKVPPGLMSFTPSEQQSLLPSYQSPVDTTPQSFTPTEPELIREPSPPAVLPSKLSRSKEVSASIPIVQDANGAYLARRGTKRPVAADFVDADSLRPPPSSFGQSNGNHPTSPSIPRKTSSFAGISGMRRCIIQLSDSEDDGSDAEDFIGQADSRSFSPGLGSAFGRQPPSRGPMAAAFANGGSRPASGGAGNALAGSVLLEKEEEIKRMRQMIADMEQTRLRKLAAMTGKTTPNSSPTLAQATADGDKQPASSIGFTASDTPAESAEDAVTFSGASVSHPPSSLQTHGSSVEAKEEEPVSSEIEHDAPIDMPAPDNQASESTPVEARSEARDSEHSGSGTPTIGSLPPSLVRTTSG</sequence>
<name>A0A5M3MPQ3_CONPW</name>
<feature type="compositionally biased region" description="Polar residues" evidence="1">
    <location>
        <begin position="708"/>
        <end position="724"/>
    </location>
</feature>
<feature type="compositionally biased region" description="Pro residues" evidence="1">
    <location>
        <begin position="95"/>
        <end position="105"/>
    </location>
</feature>
<feature type="compositionally biased region" description="Polar residues" evidence="1">
    <location>
        <begin position="685"/>
        <end position="697"/>
    </location>
</feature>
<accession>A0A5M3MPQ3</accession>
<reference evidence="3" key="1">
    <citation type="journal article" date="2012" name="Science">
        <title>The Paleozoic origin of enzymatic lignin decomposition reconstructed from 31 fungal genomes.</title>
        <authorList>
            <person name="Floudas D."/>
            <person name="Binder M."/>
            <person name="Riley R."/>
            <person name="Barry K."/>
            <person name="Blanchette R.A."/>
            <person name="Henrissat B."/>
            <person name="Martinez A.T."/>
            <person name="Otillar R."/>
            <person name="Spatafora J.W."/>
            <person name="Yadav J.S."/>
            <person name="Aerts A."/>
            <person name="Benoit I."/>
            <person name="Boyd A."/>
            <person name="Carlson A."/>
            <person name="Copeland A."/>
            <person name="Coutinho P.M."/>
            <person name="de Vries R.P."/>
            <person name="Ferreira P."/>
            <person name="Findley K."/>
            <person name="Foster B."/>
            <person name="Gaskell J."/>
            <person name="Glotzer D."/>
            <person name="Gorecki P."/>
            <person name="Heitman J."/>
            <person name="Hesse C."/>
            <person name="Hori C."/>
            <person name="Igarashi K."/>
            <person name="Jurgens J.A."/>
            <person name="Kallen N."/>
            <person name="Kersten P."/>
            <person name="Kohler A."/>
            <person name="Kuees U."/>
            <person name="Kumar T.K.A."/>
            <person name="Kuo A."/>
            <person name="LaButti K."/>
            <person name="Larrondo L.F."/>
            <person name="Lindquist E."/>
            <person name="Ling A."/>
            <person name="Lombard V."/>
            <person name="Lucas S."/>
            <person name="Lundell T."/>
            <person name="Martin R."/>
            <person name="McLaughlin D.J."/>
            <person name="Morgenstern I."/>
            <person name="Morin E."/>
            <person name="Murat C."/>
            <person name="Nagy L.G."/>
            <person name="Nolan M."/>
            <person name="Ohm R.A."/>
            <person name="Patyshakuliyeva A."/>
            <person name="Rokas A."/>
            <person name="Ruiz-Duenas F.J."/>
            <person name="Sabat G."/>
            <person name="Salamov A."/>
            <person name="Samejima M."/>
            <person name="Schmutz J."/>
            <person name="Slot J.C."/>
            <person name="St John F."/>
            <person name="Stenlid J."/>
            <person name="Sun H."/>
            <person name="Sun S."/>
            <person name="Syed K."/>
            <person name="Tsang A."/>
            <person name="Wiebenga A."/>
            <person name="Young D."/>
            <person name="Pisabarro A."/>
            <person name="Eastwood D.C."/>
            <person name="Martin F."/>
            <person name="Cullen D."/>
            <person name="Grigoriev I.V."/>
            <person name="Hibbett D.S."/>
        </authorList>
    </citation>
    <scope>NUCLEOTIDE SEQUENCE [LARGE SCALE GENOMIC DNA]</scope>
    <source>
        <strain evidence="3">RWD-64-598 SS2</strain>
    </source>
</reference>
<proteinExistence type="predicted"/>
<feature type="compositionally biased region" description="Basic and acidic residues" evidence="1">
    <location>
        <begin position="761"/>
        <end position="770"/>
    </location>
</feature>
<dbReference type="EMBL" id="JH711578">
    <property type="protein sequence ID" value="EIW81027.1"/>
    <property type="molecule type" value="Genomic_DNA"/>
</dbReference>
<feature type="region of interest" description="Disordered" evidence="1">
    <location>
        <begin position="1"/>
        <end position="194"/>
    </location>
</feature>
<evidence type="ECO:0000313" key="2">
    <source>
        <dbReference type="EMBL" id="EIW81027.1"/>
    </source>
</evidence>
<keyword evidence="3" id="KW-1185">Reference proteome</keyword>
<feature type="region of interest" description="Disordered" evidence="1">
    <location>
        <begin position="525"/>
        <end position="553"/>
    </location>
</feature>
<evidence type="ECO:0000256" key="1">
    <source>
        <dbReference type="SAM" id="MobiDB-lite"/>
    </source>
</evidence>
<dbReference type="OrthoDB" id="3270652at2759"/>
<protein>
    <submittedName>
        <fullName evidence="2">Uncharacterized protein</fullName>
    </submittedName>
</protein>
<dbReference type="Proteomes" id="UP000053558">
    <property type="component" value="Unassembled WGS sequence"/>
</dbReference>
<dbReference type="GeneID" id="19203145"/>
<feature type="region of interest" description="Disordered" evidence="1">
    <location>
        <begin position="586"/>
        <end position="625"/>
    </location>
</feature>
<dbReference type="KEGG" id="cput:CONPUDRAFT_153576"/>
<feature type="compositionally biased region" description="Polar residues" evidence="1">
    <location>
        <begin position="82"/>
        <end position="93"/>
    </location>
</feature>
<feature type="region of interest" description="Disordered" evidence="1">
    <location>
        <begin position="662"/>
        <end position="791"/>
    </location>
</feature>
<dbReference type="AlphaFoldDB" id="A0A5M3MPQ3"/>
<feature type="compositionally biased region" description="Polar residues" evidence="1">
    <location>
        <begin position="1"/>
        <end position="33"/>
    </location>
</feature>
<feature type="compositionally biased region" description="Polar residues" evidence="1">
    <location>
        <begin position="535"/>
        <end position="553"/>
    </location>
</feature>